<dbReference type="AlphaFoldDB" id="F0Q8M0"/>
<reference evidence="1" key="1">
    <citation type="submission" date="2011-02" db="EMBL/GenBank/DDBJ databases">
        <title>Complete sequence of Acidovorax avenae subsp. avenae ATCC 19860.</title>
        <authorList>
            <consortium name="US DOE Joint Genome Institute"/>
            <person name="Lucas S."/>
            <person name="Copeland A."/>
            <person name="Lapidus A."/>
            <person name="Cheng J.-F."/>
            <person name="Goodwin L."/>
            <person name="Pitluck S."/>
            <person name="Chertkov O."/>
            <person name="Held B."/>
            <person name="Detter J.C."/>
            <person name="Han C."/>
            <person name="Tapia R."/>
            <person name="Land M."/>
            <person name="Hauser L."/>
            <person name="Kyrpides N."/>
            <person name="Ivanova N."/>
            <person name="Ovchinnikova G."/>
            <person name="Pagani I."/>
            <person name="Gordon S."/>
            <person name="Woyke T."/>
        </authorList>
    </citation>
    <scope>NUCLEOTIDE SEQUENCE</scope>
    <source>
        <strain evidence="1">ATCC 19860</strain>
    </source>
</reference>
<proteinExistence type="predicted"/>
<name>F0Q8M0_PARA1</name>
<keyword evidence="2" id="KW-1185">Reference proteome</keyword>
<evidence type="ECO:0000313" key="2">
    <source>
        <dbReference type="Proteomes" id="UP000002482"/>
    </source>
</evidence>
<dbReference type="HOGENOM" id="CLU_3338850_0_0_4"/>
<organism evidence="1 2">
    <name type="scientific">Paracidovorax avenae (strain ATCC 19860 / DSM 7227 / CCUG 15838 / JCM 20985 / LMG 2117 / NCPPB 1011)</name>
    <name type="common">Acidovorax avenae</name>
    <dbReference type="NCBI Taxonomy" id="643561"/>
    <lineage>
        <taxon>Bacteria</taxon>
        <taxon>Pseudomonadati</taxon>
        <taxon>Pseudomonadota</taxon>
        <taxon>Betaproteobacteria</taxon>
        <taxon>Burkholderiales</taxon>
        <taxon>Comamonadaceae</taxon>
        <taxon>Paracidovorax</taxon>
    </lineage>
</organism>
<accession>F0Q8M0</accession>
<sequence length="37" mass="4091">MAIPLQMEFDSKTVGRCNKSAHEGFPECAYEGVDLES</sequence>
<dbReference type="KEGG" id="aaa:Acav_4450"/>
<protein>
    <submittedName>
        <fullName evidence="1">Uncharacterized protein</fullName>
    </submittedName>
</protein>
<gene>
    <name evidence="1" type="ordered locus">Acav_4450</name>
</gene>
<dbReference type="EMBL" id="CP002521">
    <property type="protein sequence ID" value="ADX48333.1"/>
    <property type="molecule type" value="Genomic_DNA"/>
</dbReference>
<dbReference type="Proteomes" id="UP000002482">
    <property type="component" value="Chromosome"/>
</dbReference>
<evidence type="ECO:0000313" key="1">
    <source>
        <dbReference type="EMBL" id="ADX48333.1"/>
    </source>
</evidence>